<evidence type="ECO:0000256" key="1">
    <source>
        <dbReference type="SAM" id="Phobius"/>
    </source>
</evidence>
<dbReference type="PANTHER" id="PTHR23028">
    <property type="entry name" value="ACETYLTRANSFERASE"/>
    <property type="match status" value="1"/>
</dbReference>
<accession>M7NBM5</accession>
<gene>
    <name evidence="3" type="primary">oatA</name>
    <name evidence="3" type="ORF">ADICEAN_00260</name>
</gene>
<dbReference type="STRING" id="1279009.ADICEAN_00260"/>
<dbReference type="GO" id="GO:0000271">
    <property type="term" value="P:polysaccharide biosynthetic process"/>
    <property type="evidence" value="ECO:0007669"/>
    <property type="project" value="TreeGrafter"/>
</dbReference>
<keyword evidence="3" id="KW-0012">Acyltransferase</keyword>
<sequence>MTSYIRSLDGLRALAVTLVMLFHFQLLDSGWIGVQIFFVLSGFLITRILLQEKKQELGFYLKRFYWRRSLRIFPLYFTYLLLITGVFMLVQMPESALGKLPYLYTYTFNFTRLSPEWTHSPLFTHFWSLSVEEQFYLVWPLLVFLLPNRLLKGALLLIIAAGPVVRYLLGRWLIGSALSDEAAGEAIYWFTLSHFDAFAMGGAIALFRLPERIAYPGRWFAGTALLTLLVGLGHWLILGLQGHASPPAFFWLQCGRRSELPACMGV</sequence>
<keyword evidence="1" id="KW-0472">Membrane</keyword>
<protein>
    <submittedName>
        <fullName evidence="3">O-acetyltransferase OatA</fullName>
        <ecNumber evidence="3">2.3.1.-</ecNumber>
    </submittedName>
</protein>
<evidence type="ECO:0000259" key="2">
    <source>
        <dbReference type="Pfam" id="PF01757"/>
    </source>
</evidence>
<feature type="transmembrane region" description="Helical" evidence="1">
    <location>
        <begin position="153"/>
        <end position="174"/>
    </location>
</feature>
<name>M7NBM5_9BACT</name>
<dbReference type="Proteomes" id="UP000011910">
    <property type="component" value="Unassembled WGS sequence"/>
</dbReference>
<dbReference type="PATRIC" id="fig|1279009.4.peg.262"/>
<feature type="transmembrane region" description="Helical" evidence="1">
    <location>
        <begin position="32"/>
        <end position="50"/>
    </location>
</feature>
<dbReference type="EMBL" id="AODQ01000003">
    <property type="protein sequence ID" value="EMR04657.1"/>
    <property type="molecule type" value="Genomic_DNA"/>
</dbReference>
<dbReference type="AlphaFoldDB" id="M7NBM5"/>
<keyword evidence="1" id="KW-0812">Transmembrane</keyword>
<keyword evidence="4" id="KW-1185">Reference proteome</keyword>
<feature type="domain" description="Acyltransferase 3" evidence="2">
    <location>
        <begin position="6"/>
        <end position="251"/>
    </location>
</feature>
<proteinExistence type="predicted"/>
<feature type="transmembrane region" description="Helical" evidence="1">
    <location>
        <begin position="70"/>
        <end position="90"/>
    </location>
</feature>
<dbReference type="GO" id="GO:0016020">
    <property type="term" value="C:membrane"/>
    <property type="evidence" value="ECO:0007669"/>
    <property type="project" value="TreeGrafter"/>
</dbReference>
<dbReference type="OrthoDB" id="9796461at2"/>
<feature type="transmembrane region" description="Helical" evidence="1">
    <location>
        <begin position="219"/>
        <end position="237"/>
    </location>
</feature>
<organism evidence="3 4">
    <name type="scientific">Cesiribacter andamanensis AMV16</name>
    <dbReference type="NCBI Taxonomy" id="1279009"/>
    <lineage>
        <taxon>Bacteria</taxon>
        <taxon>Pseudomonadati</taxon>
        <taxon>Bacteroidota</taxon>
        <taxon>Cytophagia</taxon>
        <taxon>Cytophagales</taxon>
        <taxon>Cesiribacteraceae</taxon>
        <taxon>Cesiribacter</taxon>
    </lineage>
</organism>
<reference evidence="3 4" key="1">
    <citation type="journal article" date="2013" name="Genome Announc.">
        <title>Draft Genome Sequence of Cesiribacter andamanensis Strain AMV16T, Isolated from a Soil Sample from a Mud Volcano in the Andaman Islands, India.</title>
        <authorList>
            <person name="Shivaji S."/>
            <person name="Ara S."/>
            <person name="Begum Z."/>
            <person name="Srinivas T.N."/>
            <person name="Singh A."/>
            <person name="Kumar Pinnaka A."/>
        </authorList>
    </citation>
    <scope>NUCLEOTIDE SEQUENCE [LARGE SCALE GENOMIC DNA]</scope>
    <source>
        <strain evidence="3 4">AMV16</strain>
    </source>
</reference>
<dbReference type="EC" id="2.3.1.-" evidence="3"/>
<dbReference type="InterPro" id="IPR050879">
    <property type="entry name" value="Acyltransferase_3"/>
</dbReference>
<keyword evidence="3" id="KW-0808">Transferase</keyword>
<dbReference type="InterPro" id="IPR002656">
    <property type="entry name" value="Acyl_transf_3_dom"/>
</dbReference>
<feature type="transmembrane region" description="Helical" evidence="1">
    <location>
        <begin position="126"/>
        <end position="146"/>
    </location>
</feature>
<dbReference type="GO" id="GO:0016747">
    <property type="term" value="F:acyltransferase activity, transferring groups other than amino-acyl groups"/>
    <property type="evidence" value="ECO:0007669"/>
    <property type="project" value="InterPro"/>
</dbReference>
<keyword evidence="1" id="KW-1133">Transmembrane helix</keyword>
<dbReference type="Pfam" id="PF01757">
    <property type="entry name" value="Acyl_transf_3"/>
    <property type="match status" value="1"/>
</dbReference>
<evidence type="ECO:0000313" key="4">
    <source>
        <dbReference type="Proteomes" id="UP000011910"/>
    </source>
</evidence>
<dbReference type="RefSeq" id="WP_009193672.1">
    <property type="nucleotide sequence ID" value="NZ_AODQ01000003.1"/>
</dbReference>
<evidence type="ECO:0000313" key="3">
    <source>
        <dbReference type="EMBL" id="EMR04657.1"/>
    </source>
</evidence>
<feature type="transmembrane region" description="Helical" evidence="1">
    <location>
        <begin position="186"/>
        <end position="207"/>
    </location>
</feature>
<comment type="caution">
    <text evidence="3">The sequence shown here is derived from an EMBL/GenBank/DDBJ whole genome shotgun (WGS) entry which is preliminary data.</text>
</comment>
<dbReference type="PANTHER" id="PTHR23028:SF53">
    <property type="entry name" value="ACYL_TRANSF_3 DOMAIN-CONTAINING PROTEIN"/>
    <property type="match status" value="1"/>
</dbReference>
<dbReference type="eggNOG" id="COG1835">
    <property type="taxonomic scope" value="Bacteria"/>
</dbReference>